<dbReference type="InterPro" id="IPR010617">
    <property type="entry name" value="TMEM175-like"/>
</dbReference>
<dbReference type="STRING" id="578942.SAMN05216289_10213"/>
<evidence type="ECO:0000256" key="2">
    <source>
        <dbReference type="ARBA" id="ARBA00006920"/>
    </source>
</evidence>
<dbReference type="GO" id="GO:0005267">
    <property type="term" value="F:potassium channel activity"/>
    <property type="evidence" value="ECO:0007669"/>
    <property type="project" value="UniProtKB-KW"/>
</dbReference>
<reference evidence="14 15" key="1">
    <citation type="submission" date="2016-10" db="EMBL/GenBank/DDBJ databases">
        <authorList>
            <person name="de Groot N.N."/>
        </authorList>
    </citation>
    <scope>NUCLEOTIDE SEQUENCE [LARGE SCALE GENOMIC DNA]</scope>
    <source>
        <strain evidence="14 15">CGMCC 1.7659</strain>
    </source>
</reference>
<dbReference type="AlphaFoldDB" id="A0A1I4VES3"/>
<dbReference type="GO" id="GO:0016020">
    <property type="term" value="C:membrane"/>
    <property type="evidence" value="ECO:0007669"/>
    <property type="project" value="UniProtKB-SubCell"/>
</dbReference>
<protein>
    <submittedName>
        <fullName evidence="14">Uncharacterized membrane protein</fullName>
    </submittedName>
</protein>
<name>A0A1I4VES3_9GAMM</name>
<proteinExistence type="inferred from homology"/>
<keyword evidence="10 13" id="KW-0472">Membrane</keyword>
<accession>A0A1I4VES3</accession>
<keyword evidence="3" id="KW-0813">Transport</keyword>
<keyword evidence="8 13" id="KW-1133">Transmembrane helix</keyword>
<keyword evidence="6" id="KW-0631">Potassium channel</keyword>
<keyword evidence="4" id="KW-0633">Potassium transport</keyword>
<keyword evidence="15" id="KW-1185">Reference proteome</keyword>
<evidence type="ECO:0000256" key="13">
    <source>
        <dbReference type="SAM" id="Phobius"/>
    </source>
</evidence>
<dbReference type="GO" id="GO:0015252">
    <property type="term" value="F:proton channel activity"/>
    <property type="evidence" value="ECO:0007669"/>
    <property type="project" value="InterPro"/>
</dbReference>
<keyword evidence="7" id="KW-0630">Potassium</keyword>
<evidence type="ECO:0000256" key="11">
    <source>
        <dbReference type="ARBA" id="ARBA00023303"/>
    </source>
</evidence>
<keyword evidence="11" id="KW-0407">Ion channel</keyword>
<evidence type="ECO:0000256" key="10">
    <source>
        <dbReference type="ARBA" id="ARBA00023136"/>
    </source>
</evidence>
<evidence type="ECO:0000256" key="12">
    <source>
        <dbReference type="ARBA" id="ARBA00034430"/>
    </source>
</evidence>
<comment type="catalytic activity">
    <reaction evidence="12">
        <text>K(+)(in) = K(+)(out)</text>
        <dbReference type="Rhea" id="RHEA:29463"/>
        <dbReference type="ChEBI" id="CHEBI:29103"/>
    </reaction>
</comment>
<dbReference type="Pfam" id="PF06736">
    <property type="entry name" value="TMEM175"/>
    <property type="match status" value="1"/>
</dbReference>
<evidence type="ECO:0000256" key="7">
    <source>
        <dbReference type="ARBA" id="ARBA00022958"/>
    </source>
</evidence>
<evidence type="ECO:0000256" key="1">
    <source>
        <dbReference type="ARBA" id="ARBA00004141"/>
    </source>
</evidence>
<evidence type="ECO:0000256" key="5">
    <source>
        <dbReference type="ARBA" id="ARBA00022692"/>
    </source>
</evidence>
<evidence type="ECO:0000313" key="14">
    <source>
        <dbReference type="EMBL" id="SFM99616.1"/>
    </source>
</evidence>
<dbReference type="OrthoDB" id="7570568at2"/>
<evidence type="ECO:0000256" key="3">
    <source>
        <dbReference type="ARBA" id="ARBA00022448"/>
    </source>
</evidence>
<organism evidence="14 15">
    <name type="scientific">Dokdonella immobilis</name>
    <dbReference type="NCBI Taxonomy" id="578942"/>
    <lineage>
        <taxon>Bacteria</taxon>
        <taxon>Pseudomonadati</taxon>
        <taxon>Pseudomonadota</taxon>
        <taxon>Gammaproteobacteria</taxon>
        <taxon>Lysobacterales</taxon>
        <taxon>Rhodanobacteraceae</taxon>
        <taxon>Dokdonella</taxon>
    </lineage>
</organism>
<feature type="transmembrane region" description="Helical" evidence="13">
    <location>
        <begin position="26"/>
        <end position="46"/>
    </location>
</feature>
<gene>
    <name evidence="14" type="ORF">SAMN05216289_10213</name>
</gene>
<dbReference type="RefSeq" id="WP_092404172.1">
    <property type="nucleotide sequence ID" value="NZ_FOVF01000002.1"/>
</dbReference>
<keyword evidence="5 13" id="KW-0812">Transmembrane</keyword>
<feature type="transmembrane region" description="Helical" evidence="13">
    <location>
        <begin position="52"/>
        <end position="74"/>
    </location>
</feature>
<evidence type="ECO:0000256" key="8">
    <source>
        <dbReference type="ARBA" id="ARBA00022989"/>
    </source>
</evidence>
<evidence type="ECO:0000256" key="4">
    <source>
        <dbReference type="ARBA" id="ARBA00022538"/>
    </source>
</evidence>
<feature type="transmembrane region" description="Helical" evidence="13">
    <location>
        <begin position="211"/>
        <end position="231"/>
    </location>
</feature>
<feature type="transmembrane region" description="Helical" evidence="13">
    <location>
        <begin position="139"/>
        <end position="159"/>
    </location>
</feature>
<keyword evidence="9" id="KW-0406">Ion transport</keyword>
<feature type="transmembrane region" description="Helical" evidence="13">
    <location>
        <begin position="186"/>
        <end position="205"/>
    </location>
</feature>
<comment type="similarity">
    <text evidence="2">Belongs to the TMEM175 family.</text>
</comment>
<dbReference type="Proteomes" id="UP000198575">
    <property type="component" value="Unassembled WGS sequence"/>
</dbReference>
<dbReference type="EMBL" id="FOVF01000002">
    <property type="protein sequence ID" value="SFM99616.1"/>
    <property type="molecule type" value="Genomic_DNA"/>
</dbReference>
<sequence>MHEEPDHGRDEDGFRNRGAEVTRMEAFFDAAFAFAVTLMVISIDAIPNSAQALVEALKAVPAFAASFLLIVLFWRGHADWSRRYGLNDRASQRLGLLMVFLVLVFIYPLRMVYASFFAWITDGWLTASISLDTAYDLRVIFAVFAFAFGSMGLAMYALYRRAWALRDQLGLDPLECLLTRHYRRRWLMIPLFSLASLSINAALPADLGNNFILSLPGLIFFVLEGVQLVLARRMHRATRRLLDAP</sequence>
<evidence type="ECO:0000256" key="9">
    <source>
        <dbReference type="ARBA" id="ARBA00023065"/>
    </source>
</evidence>
<feature type="transmembrane region" description="Helical" evidence="13">
    <location>
        <begin position="94"/>
        <end position="119"/>
    </location>
</feature>
<evidence type="ECO:0000256" key="6">
    <source>
        <dbReference type="ARBA" id="ARBA00022826"/>
    </source>
</evidence>
<evidence type="ECO:0000313" key="15">
    <source>
        <dbReference type="Proteomes" id="UP000198575"/>
    </source>
</evidence>
<comment type="subcellular location">
    <subcellularLocation>
        <location evidence="1">Membrane</location>
        <topology evidence="1">Multi-pass membrane protein</topology>
    </subcellularLocation>
</comment>